<accession>A0A9D4B233</accession>
<dbReference type="AlphaFoldDB" id="A0A9D4B233"/>
<evidence type="ECO:0000313" key="2">
    <source>
        <dbReference type="Proteomes" id="UP000827986"/>
    </source>
</evidence>
<proteinExistence type="predicted"/>
<name>A0A9D4B233_9SAUR</name>
<comment type="caution">
    <text evidence="1">The sequence shown here is derived from an EMBL/GenBank/DDBJ whole genome shotgun (WGS) entry which is preliminary data.</text>
</comment>
<organism evidence="1 2">
    <name type="scientific">Mauremys mutica</name>
    <name type="common">yellowpond turtle</name>
    <dbReference type="NCBI Taxonomy" id="74926"/>
    <lineage>
        <taxon>Eukaryota</taxon>
        <taxon>Metazoa</taxon>
        <taxon>Chordata</taxon>
        <taxon>Craniata</taxon>
        <taxon>Vertebrata</taxon>
        <taxon>Euteleostomi</taxon>
        <taxon>Archelosauria</taxon>
        <taxon>Testudinata</taxon>
        <taxon>Testudines</taxon>
        <taxon>Cryptodira</taxon>
        <taxon>Durocryptodira</taxon>
        <taxon>Testudinoidea</taxon>
        <taxon>Geoemydidae</taxon>
        <taxon>Geoemydinae</taxon>
        <taxon>Mauremys</taxon>
    </lineage>
</organism>
<dbReference type="EMBL" id="JAHDVG010000463">
    <property type="protein sequence ID" value="KAH1185307.1"/>
    <property type="molecule type" value="Genomic_DNA"/>
</dbReference>
<dbReference type="Proteomes" id="UP000827986">
    <property type="component" value="Unassembled WGS sequence"/>
</dbReference>
<sequence>MTGARKRLSIISLYSQLLPSPTTVSSLRSLKAGPRNGRRGDFYPHLWEKADAVLPKLSFICMTHQLGCEGGMFQTEGSYLTERGLQANLPQRVHDYGEGTPMTYKNWRVIAKGGAYVSGEDVAAVD</sequence>
<reference evidence="1" key="1">
    <citation type="submission" date="2021-09" db="EMBL/GenBank/DDBJ databases">
        <title>The genome of Mauremys mutica provides insights into the evolution of semi-aquatic lifestyle.</title>
        <authorList>
            <person name="Gong S."/>
            <person name="Gao Y."/>
        </authorList>
    </citation>
    <scope>NUCLEOTIDE SEQUENCE</scope>
    <source>
        <strain evidence="1">MM-2020</strain>
        <tissue evidence="1">Muscle</tissue>
    </source>
</reference>
<evidence type="ECO:0000313" key="1">
    <source>
        <dbReference type="EMBL" id="KAH1185307.1"/>
    </source>
</evidence>
<gene>
    <name evidence="1" type="ORF">KIL84_018056</name>
</gene>
<protein>
    <submittedName>
        <fullName evidence="1">Uncharacterized protein</fullName>
    </submittedName>
</protein>
<keyword evidence="2" id="KW-1185">Reference proteome</keyword>